<dbReference type="InterPro" id="IPR009409">
    <property type="entry name" value="DUF1059"/>
</dbReference>
<name>A0A6L7EV87_9ACTN</name>
<dbReference type="Pfam" id="PF06348">
    <property type="entry name" value="DUF1059"/>
    <property type="match status" value="1"/>
</dbReference>
<evidence type="ECO:0000313" key="1">
    <source>
        <dbReference type="EMBL" id="MXG89358.1"/>
    </source>
</evidence>
<dbReference type="AlphaFoldDB" id="A0A6L7EV87"/>
<organism evidence="1 2">
    <name type="scientific">Nocardioides flavescens</name>
    <dbReference type="NCBI Taxonomy" id="2691959"/>
    <lineage>
        <taxon>Bacteria</taxon>
        <taxon>Bacillati</taxon>
        <taxon>Actinomycetota</taxon>
        <taxon>Actinomycetes</taxon>
        <taxon>Propionibacteriales</taxon>
        <taxon>Nocardioidaceae</taxon>
        <taxon>Nocardioides</taxon>
    </lineage>
</organism>
<dbReference type="RefSeq" id="WP_160876746.1">
    <property type="nucleotide sequence ID" value="NZ_WUEK01000004.1"/>
</dbReference>
<dbReference type="Proteomes" id="UP000473325">
    <property type="component" value="Unassembled WGS sequence"/>
</dbReference>
<comment type="caution">
    <text evidence="1">The sequence shown here is derived from an EMBL/GenBank/DDBJ whole genome shotgun (WGS) entry which is preliminary data.</text>
</comment>
<keyword evidence="2" id="KW-1185">Reference proteome</keyword>
<sequence>MTFTLACGDVMPGCAMRFESSSKDELMQQVAAHARADHGIEEVTPEIAEAVDGKILTY</sequence>
<reference evidence="1 2" key="1">
    <citation type="submission" date="2019-12" db="EMBL/GenBank/DDBJ databases">
        <authorList>
            <person name="Kun Z."/>
        </authorList>
    </citation>
    <scope>NUCLEOTIDE SEQUENCE [LARGE SCALE GENOMIC DNA]</scope>
    <source>
        <strain evidence="1 2">YIM 123512</strain>
    </source>
</reference>
<protein>
    <submittedName>
        <fullName evidence="1">DUF1059 domain-containing protein</fullName>
    </submittedName>
</protein>
<evidence type="ECO:0000313" key="2">
    <source>
        <dbReference type="Proteomes" id="UP000473325"/>
    </source>
</evidence>
<proteinExistence type="predicted"/>
<gene>
    <name evidence="1" type="ORF">GRQ65_07325</name>
</gene>
<accession>A0A6L7EV87</accession>
<dbReference type="EMBL" id="WUEK01000004">
    <property type="protein sequence ID" value="MXG89358.1"/>
    <property type="molecule type" value="Genomic_DNA"/>
</dbReference>